<dbReference type="SUPFAM" id="SSF109640">
    <property type="entry name" value="KRAB domain (Kruppel-associated box)"/>
    <property type="match status" value="1"/>
</dbReference>
<dbReference type="GO" id="GO:0006355">
    <property type="term" value="P:regulation of DNA-templated transcription"/>
    <property type="evidence" value="ECO:0007669"/>
    <property type="project" value="InterPro"/>
</dbReference>
<dbReference type="InterPro" id="IPR001909">
    <property type="entry name" value="KRAB"/>
</dbReference>
<dbReference type="Gene3D" id="6.10.140.140">
    <property type="match status" value="1"/>
</dbReference>
<dbReference type="CDD" id="cd07765">
    <property type="entry name" value="KRAB_A-box"/>
    <property type="match status" value="1"/>
</dbReference>
<organism evidence="2 3">
    <name type="scientific">Pseudonaja textilis</name>
    <name type="common">Eastern brown snake</name>
    <dbReference type="NCBI Taxonomy" id="8673"/>
    <lineage>
        <taxon>Eukaryota</taxon>
        <taxon>Metazoa</taxon>
        <taxon>Chordata</taxon>
        <taxon>Craniata</taxon>
        <taxon>Vertebrata</taxon>
        <taxon>Euteleostomi</taxon>
        <taxon>Lepidosauria</taxon>
        <taxon>Squamata</taxon>
        <taxon>Bifurcata</taxon>
        <taxon>Unidentata</taxon>
        <taxon>Episquamata</taxon>
        <taxon>Toxicofera</taxon>
        <taxon>Serpentes</taxon>
        <taxon>Colubroidea</taxon>
        <taxon>Elapidae</taxon>
        <taxon>Hydrophiinae</taxon>
        <taxon>Pseudonaja</taxon>
    </lineage>
</organism>
<evidence type="ECO:0000313" key="2">
    <source>
        <dbReference type="Ensembl" id="ENSPTXP00000016234.1"/>
    </source>
</evidence>
<dbReference type="AlphaFoldDB" id="A0A670YZ23"/>
<keyword evidence="3" id="KW-1185">Reference proteome</keyword>
<dbReference type="GeneTree" id="ENSGT01010000229562"/>
<reference evidence="2" key="2">
    <citation type="submission" date="2025-09" db="UniProtKB">
        <authorList>
            <consortium name="Ensembl"/>
        </authorList>
    </citation>
    <scope>IDENTIFICATION</scope>
</reference>
<dbReference type="InterPro" id="IPR036051">
    <property type="entry name" value="KRAB_dom_sf"/>
</dbReference>
<feature type="domain" description="KRAB" evidence="1">
    <location>
        <begin position="10"/>
        <end position="39"/>
    </location>
</feature>
<reference evidence="2" key="1">
    <citation type="submission" date="2025-08" db="UniProtKB">
        <authorList>
            <consortium name="Ensembl"/>
        </authorList>
    </citation>
    <scope>IDENTIFICATION</scope>
</reference>
<dbReference type="Proteomes" id="UP000472273">
    <property type="component" value="Unplaced"/>
</dbReference>
<protein>
    <recommendedName>
        <fullName evidence="1">KRAB domain-containing protein</fullName>
    </recommendedName>
</protein>
<dbReference type="OMA" id="IIHIYTC"/>
<dbReference type="Pfam" id="PF01352">
    <property type="entry name" value="KRAB"/>
    <property type="match status" value="1"/>
</dbReference>
<name>A0A670YZ23_PSETE</name>
<evidence type="ECO:0000259" key="1">
    <source>
        <dbReference type="Pfam" id="PF01352"/>
    </source>
</evidence>
<dbReference type="Ensembl" id="ENSPTXT00000016734.1">
    <property type="protein sequence ID" value="ENSPTXP00000016234.1"/>
    <property type="gene ID" value="ENSPTXG00000011231.1"/>
</dbReference>
<accession>A0A670YZ23</accession>
<evidence type="ECO:0000313" key="3">
    <source>
        <dbReference type="Proteomes" id="UP000472273"/>
    </source>
</evidence>
<sequence>VPSLIILGRPEEWLLLNSRQKTLHREVMVETCRVIASLGKDVYAYFNYNFYCHILLRVYWLTLNIKFCCLIPRASIYLPIHTYIIHIYTCYIHTRIPAPIINK</sequence>
<proteinExistence type="predicted"/>